<dbReference type="InterPro" id="IPR027417">
    <property type="entry name" value="P-loop_NTPase"/>
</dbReference>
<name>A0A0F8YPA6_9ZZZZ</name>
<protein>
    <recommendedName>
        <fullName evidence="2">SF4 helicase domain-containing protein</fullName>
    </recommendedName>
</protein>
<dbReference type="EMBL" id="LAZR01055805">
    <property type="protein sequence ID" value="KKK75570.1"/>
    <property type="molecule type" value="Genomic_DNA"/>
</dbReference>
<feature type="non-terminal residue" evidence="1">
    <location>
        <position position="1"/>
    </location>
</feature>
<dbReference type="Gene3D" id="3.40.50.300">
    <property type="entry name" value="P-loop containing nucleotide triphosphate hydrolases"/>
    <property type="match status" value="1"/>
</dbReference>
<gene>
    <name evidence="1" type="ORF">LCGC14_2872400</name>
</gene>
<organism evidence="1">
    <name type="scientific">marine sediment metagenome</name>
    <dbReference type="NCBI Taxonomy" id="412755"/>
    <lineage>
        <taxon>unclassified sequences</taxon>
        <taxon>metagenomes</taxon>
        <taxon>ecological metagenomes</taxon>
    </lineage>
</organism>
<evidence type="ECO:0000313" key="1">
    <source>
        <dbReference type="EMBL" id="KKK75570.1"/>
    </source>
</evidence>
<proteinExistence type="predicted"/>
<dbReference type="AlphaFoldDB" id="A0A0F8YPA6"/>
<evidence type="ECO:0008006" key="2">
    <source>
        <dbReference type="Google" id="ProtNLM"/>
    </source>
</evidence>
<comment type="caution">
    <text evidence="1">The sequence shown here is derived from an EMBL/GenBank/DDBJ whole genome shotgun (WGS) entry which is preliminary data.</text>
</comment>
<sequence length="266" mass="30758">VKWVAFYLYAKYKKLVDTKFLIGRGQQKNYVSDELYVQIREGFEYFEEMMSSGVIDLRSRMENPTGINKHIERIAKQQGKEEILGPNHTHYVPDDDNLITLIIIDHIGRIRRERGFNDREVLQKMSEYLSIARDRYGFSPVVINQFNRAIYETSRRTSSAITLVPEERDFKGAANMFEDADVAIGMFDPGRYGITKLLGYDLSRMRDENGNDRFRSIHVLKNNLGMDKFDAALHFVGENGTFAEMPPAETLNNDKYYSLVNLPSIS</sequence>
<accession>A0A0F8YPA6</accession>
<reference evidence="1" key="1">
    <citation type="journal article" date="2015" name="Nature">
        <title>Complex archaea that bridge the gap between prokaryotes and eukaryotes.</title>
        <authorList>
            <person name="Spang A."/>
            <person name="Saw J.H."/>
            <person name="Jorgensen S.L."/>
            <person name="Zaremba-Niedzwiedzka K."/>
            <person name="Martijn J."/>
            <person name="Lind A.E."/>
            <person name="van Eijk R."/>
            <person name="Schleper C."/>
            <person name="Guy L."/>
            <person name="Ettema T.J."/>
        </authorList>
    </citation>
    <scope>NUCLEOTIDE SEQUENCE</scope>
</reference>